<gene>
    <name evidence="1" type="ORF">OIE64_19560</name>
</gene>
<dbReference type="InterPro" id="IPR025851">
    <property type="entry name" value="SUKH-4"/>
</dbReference>
<dbReference type="EMBL" id="CP109114">
    <property type="protein sequence ID" value="WSC14815.1"/>
    <property type="molecule type" value="Genomic_DNA"/>
</dbReference>
<evidence type="ECO:0000313" key="2">
    <source>
        <dbReference type="Proteomes" id="UP001330827"/>
    </source>
</evidence>
<proteinExistence type="predicted"/>
<evidence type="ECO:0000313" key="1">
    <source>
        <dbReference type="EMBL" id="WSC14815.1"/>
    </source>
</evidence>
<protein>
    <submittedName>
        <fullName evidence="1">SUKH-4 family immunity protein</fullName>
    </submittedName>
</protein>
<keyword evidence="2" id="KW-1185">Reference proteome</keyword>
<organism evidence="1 2">
    <name type="scientific">Streptomyces brevispora</name>
    <dbReference type="NCBI Taxonomy" id="887462"/>
    <lineage>
        <taxon>Bacteria</taxon>
        <taxon>Bacillati</taxon>
        <taxon>Actinomycetota</taxon>
        <taxon>Actinomycetes</taxon>
        <taxon>Kitasatosporales</taxon>
        <taxon>Streptomycetaceae</taxon>
        <taxon>Streptomyces</taxon>
    </lineage>
</organism>
<reference evidence="1 2" key="1">
    <citation type="submission" date="2022-10" db="EMBL/GenBank/DDBJ databases">
        <title>The complete genomes of actinobacterial strains from the NBC collection.</title>
        <authorList>
            <person name="Joergensen T.S."/>
            <person name="Alvarez Arevalo M."/>
            <person name="Sterndorff E.B."/>
            <person name="Faurdal D."/>
            <person name="Vuksanovic O."/>
            <person name="Mourched A.-S."/>
            <person name="Charusanti P."/>
            <person name="Shaw S."/>
            <person name="Blin K."/>
            <person name="Weber T."/>
        </authorList>
    </citation>
    <scope>NUCLEOTIDE SEQUENCE [LARGE SCALE GENOMIC DNA]</scope>
    <source>
        <strain evidence="1 2">NBC 01769</strain>
    </source>
</reference>
<dbReference type="Proteomes" id="UP001330827">
    <property type="component" value="Chromosome"/>
</dbReference>
<dbReference type="Pfam" id="PF14435">
    <property type="entry name" value="SUKH-4"/>
    <property type="match status" value="1"/>
</dbReference>
<dbReference type="RefSeq" id="WP_326593677.1">
    <property type="nucleotide sequence ID" value="NZ_CP109114.1"/>
</dbReference>
<sequence>MIFDMDDTDSESGFGGGSGRTGFVRASRTVLADVVSRPDDLRVLCEAGLPQGPFQMAPPIAADDCFVQQSSMVDLDDEVVTVEEEFGTLLLFGAVQGWYLFLHLGNGTVYAFPDERALFAGDIRPMHTDLSSLRRMLVLLHRKERQVEREGTGHDQPLSYSGVRRFADEVEEEFHRVDPVAFSEGGPWNYFFSDLRDGLYGTYYYRPRRT</sequence>
<name>A0ABZ1G4K1_9ACTN</name>
<accession>A0ABZ1G4K1</accession>